<protein>
    <submittedName>
        <fullName evidence="2">Uncharacterized protein</fullName>
    </submittedName>
</protein>
<feature type="region of interest" description="Disordered" evidence="1">
    <location>
        <begin position="72"/>
        <end position="93"/>
    </location>
</feature>
<comment type="caution">
    <text evidence="2">The sequence shown here is derived from an EMBL/GenBank/DDBJ whole genome shotgun (WGS) entry which is preliminary data.</text>
</comment>
<gene>
    <name evidence="2" type="ORF">HNQ08_003685</name>
</gene>
<evidence type="ECO:0000313" key="2">
    <source>
        <dbReference type="EMBL" id="MBB5364572.1"/>
    </source>
</evidence>
<dbReference type="EMBL" id="JACHFL010000011">
    <property type="protein sequence ID" value="MBB5364572.1"/>
    <property type="molecule type" value="Genomic_DNA"/>
</dbReference>
<sequence>MPEPTIPVLALWSPDDTLAPRQGSATTLELGAWDTHRPDAGGLLTLSGPHLGGNRFEPNTLEQITRFLGALERQEQGAQTSGDGGKSTHELSN</sequence>
<evidence type="ECO:0000256" key="1">
    <source>
        <dbReference type="SAM" id="MobiDB-lite"/>
    </source>
</evidence>
<proteinExistence type="predicted"/>
<accession>A0A7W8JWK7</accession>
<organism evidence="2 3">
    <name type="scientific">Deinococcus humi</name>
    <dbReference type="NCBI Taxonomy" id="662880"/>
    <lineage>
        <taxon>Bacteria</taxon>
        <taxon>Thermotogati</taxon>
        <taxon>Deinococcota</taxon>
        <taxon>Deinococci</taxon>
        <taxon>Deinococcales</taxon>
        <taxon>Deinococcaceae</taxon>
        <taxon>Deinococcus</taxon>
    </lineage>
</organism>
<reference evidence="2 3" key="1">
    <citation type="submission" date="2020-08" db="EMBL/GenBank/DDBJ databases">
        <title>Genomic Encyclopedia of Type Strains, Phase IV (KMG-IV): sequencing the most valuable type-strain genomes for metagenomic binning, comparative biology and taxonomic classification.</title>
        <authorList>
            <person name="Goeker M."/>
        </authorList>
    </citation>
    <scope>NUCLEOTIDE SEQUENCE [LARGE SCALE GENOMIC DNA]</scope>
    <source>
        <strain evidence="2 3">DSM 27939</strain>
    </source>
</reference>
<dbReference type="RefSeq" id="WP_184135131.1">
    <property type="nucleotide sequence ID" value="NZ_JACHFL010000011.1"/>
</dbReference>
<name>A0A7W8JWK7_9DEIO</name>
<keyword evidence="3" id="KW-1185">Reference proteome</keyword>
<dbReference type="Proteomes" id="UP000552709">
    <property type="component" value="Unassembled WGS sequence"/>
</dbReference>
<evidence type="ECO:0000313" key="3">
    <source>
        <dbReference type="Proteomes" id="UP000552709"/>
    </source>
</evidence>
<dbReference type="AlphaFoldDB" id="A0A7W8JWK7"/>